<evidence type="ECO:0000256" key="3">
    <source>
        <dbReference type="ARBA" id="ARBA00022723"/>
    </source>
</evidence>
<dbReference type="InterPro" id="IPR018141">
    <property type="entry name" value="Nitrile_hydratase_asu"/>
</dbReference>
<dbReference type="InterPro" id="IPR023900">
    <property type="entry name" value="CN_Hdrtase_asu/SCN_Hdrlase_gsu"/>
</dbReference>
<dbReference type="SUPFAM" id="SSF56209">
    <property type="entry name" value="Nitrile hydratase alpha chain"/>
    <property type="match status" value="1"/>
</dbReference>
<dbReference type="PIRSF" id="PIRSF001426">
    <property type="entry name" value="NHase_alpha"/>
    <property type="match status" value="1"/>
</dbReference>
<comment type="similarity">
    <text evidence="1">Belongs to the nitrile hydratase subunit alpha family.</text>
</comment>
<reference evidence="8" key="1">
    <citation type="journal article" date="2019" name="Int. J. Syst. Evol. Microbiol.">
        <title>The Global Catalogue of Microorganisms (GCM) 10K type strain sequencing project: providing services to taxonomists for standard genome sequencing and annotation.</title>
        <authorList>
            <consortium name="The Broad Institute Genomics Platform"/>
            <consortium name="The Broad Institute Genome Sequencing Center for Infectious Disease"/>
            <person name="Wu L."/>
            <person name="Ma J."/>
        </authorList>
    </citation>
    <scope>NUCLEOTIDE SEQUENCE [LARGE SCALE GENOMIC DNA]</scope>
    <source>
        <strain evidence="8">CCUG 50347</strain>
    </source>
</reference>
<dbReference type="InterPro" id="IPR004232">
    <property type="entry name" value="CN_Hdrtase_a/SCN_Hdrlase_g"/>
</dbReference>
<dbReference type="RefSeq" id="WP_274191299.1">
    <property type="nucleotide sequence ID" value="NZ_BAABHN010000041.1"/>
</dbReference>
<dbReference type="InterPro" id="IPR036648">
    <property type="entry name" value="CN_Hdrase_a/SCN_Hdrase_g_sf"/>
</dbReference>
<evidence type="ECO:0000256" key="4">
    <source>
        <dbReference type="ARBA" id="ARBA00023239"/>
    </source>
</evidence>
<dbReference type="GO" id="GO:0018822">
    <property type="term" value="F:nitrile hydratase activity"/>
    <property type="evidence" value="ECO:0007669"/>
    <property type="project" value="UniProtKB-EC"/>
</dbReference>
<dbReference type="Gene3D" id="3.90.330.10">
    <property type="entry name" value="Nitrile hydratase alpha /Thiocyanate hydrolase gamma"/>
    <property type="match status" value="1"/>
</dbReference>
<comment type="caution">
    <text evidence="7">The sequence shown here is derived from an EMBL/GenBank/DDBJ whole genome shotgun (WGS) entry which is preliminary data.</text>
</comment>
<sequence length="203" mass="22370">MNAPAGDISRRLSPALRTEALEQLLVERELIDPAVMDKFITTYERDVGPLNGAKVVARAWTDPEYREWLLRDGTAAIKDMGFSGPQGEHMVVLEQSDDVHHVVVCTLCSCYPWPILGLPPSWYKDPAYRAGIVRTPRRVLGEMGLDVPEGKDIQVWDSSTEVRYLVLPQRPTGTEGWDAEALAGIVTRDAMVGVALVSTVSAP</sequence>
<dbReference type="Pfam" id="PF02979">
    <property type="entry name" value="NHase_alpha"/>
    <property type="match status" value="1"/>
</dbReference>
<gene>
    <name evidence="7" type="primary">nthA</name>
    <name evidence="7" type="ORF">ACFPEL_19865</name>
</gene>
<organism evidence="7 8">
    <name type="scientific">Actinomycetospora chibensis</name>
    <dbReference type="NCBI Taxonomy" id="663606"/>
    <lineage>
        <taxon>Bacteria</taxon>
        <taxon>Bacillati</taxon>
        <taxon>Actinomycetota</taxon>
        <taxon>Actinomycetes</taxon>
        <taxon>Pseudonocardiales</taxon>
        <taxon>Pseudonocardiaceae</taxon>
        <taxon>Actinomycetospora</taxon>
    </lineage>
</organism>
<feature type="domain" description="Nitrile hydratase alpha/Thiocyanate hydrolase gamma" evidence="6">
    <location>
        <begin position="15"/>
        <end position="195"/>
    </location>
</feature>
<name>A0ABV9RQI9_9PSEU</name>
<evidence type="ECO:0000313" key="8">
    <source>
        <dbReference type="Proteomes" id="UP001595909"/>
    </source>
</evidence>
<dbReference type="EC" id="4.2.1.84" evidence="2"/>
<dbReference type="EMBL" id="JBHSIM010000041">
    <property type="protein sequence ID" value="MFC4834680.1"/>
    <property type="molecule type" value="Genomic_DNA"/>
</dbReference>
<evidence type="ECO:0000256" key="5">
    <source>
        <dbReference type="ARBA" id="ARBA00044877"/>
    </source>
</evidence>
<evidence type="ECO:0000256" key="2">
    <source>
        <dbReference type="ARBA" id="ARBA00013079"/>
    </source>
</evidence>
<comment type="catalytic activity">
    <reaction evidence="5">
        <text>an aliphatic primary amide = an aliphatic nitrile + H2O</text>
        <dbReference type="Rhea" id="RHEA:12673"/>
        <dbReference type="ChEBI" id="CHEBI:15377"/>
        <dbReference type="ChEBI" id="CHEBI:65285"/>
        <dbReference type="ChEBI" id="CHEBI:80291"/>
        <dbReference type="EC" id="4.2.1.84"/>
    </reaction>
</comment>
<keyword evidence="3" id="KW-0479">Metal-binding</keyword>
<evidence type="ECO:0000256" key="1">
    <source>
        <dbReference type="ARBA" id="ARBA00009363"/>
    </source>
</evidence>
<accession>A0ABV9RQI9</accession>
<protein>
    <recommendedName>
        <fullName evidence="2">nitrile hydratase</fullName>
        <ecNumber evidence="2">4.2.1.84</ecNumber>
    </recommendedName>
</protein>
<keyword evidence="8" id="KW-1185">Reference proteome</keyword>
<dbReference type="Proteomes" id="UP001595909">
    <property type="component" value="Unassembled WGS sequence"/>
</dbReference>
<proteinExistence type="inferred from homology"/>
<evidence type="ECO:0000313" key="7">
    <source>
        <dbReference type="EMBL" id="MFC4834680.1"/>
    </source>
</evidence>
<dbReference type="NCBIfam" id="TIGR01323">
    <property type="entry name" value="nitrile_alph"/>
    <property type="match status" value="1"/>
</dbReference>
<keyword evidence="4 7" id="KW-0456">Lyase</keyword>
<evidence type="ECO:0000259" key="6">
    <source>
        <dbReference type="Pfam" id="PF02979"/>
    </source>
</evidence>